<reference evidence="6 7" key="1">
    <citation type="submission" date="2024-05" db="EMBL/GenBank/DDBJ databases">
        <title>Genome sequencing and assembly of Indian major carp, Cirrhinus mrigala (Hamilton, 1822).</title>
        <authorList>
            <person name="Mohindra V."/>
            <person name="Chowdhury L.M."/>
            <person name="Lal K."/>
            <person name="Jena J.K."/>
        </authorList>
    </citation>
    <scope>NUCLEOTIDE SEQUENCE [LARGE SCALE GENOMIC DNA]</scope>
    <source>
        <strain evidence="6">CM1030</strain>
        <tissue evidence="6">Blood</tissue>
    </source>
</reference>
<dbReference type="Pfam" id="PF13087">
    <property type="entry name" value="AAA_12"/>
    <property type="match status" value="1"/>
</dbReference>
<dbReference type="GO" id="GO:0005524">
    <property type="term" value="F:ATP binding"/>
    <property type="evidence" value="ECO:0007669"/>
    <property type="project" value="UniProtKB-KW"/>
</dbReference>
<dbReference type="GO" id="GO:0016787">
    <property type="term" value="F:hydrolase activity"/>
    <property type="evidence" value="ECO:0007669"/>
    <property type="project" value="UniProtKB-KW"/>
</dbReference>
<evidence type="ECO:0000256" key="3">
    <source>
        <dbReference type="ARBA" id="ARBA00022806"/>
    </source>
</evidence>
<keyword evidence="4" id="KW-0067">ATP-binding</keyword>
<organism evidence="6 7">
    <name type="scientific">Cirrhinus mrigala</name>
    <name type="common">Mrigala</name>
    <dbReference type="NCBI Taxonomy" id="683832"/>
    <lineage>
        <taxon>Eukaryota</taxon>
        <taxon>Metazoa</taxon>
        <taxon>Chordata</taxon>
        <taxon>Craniata</taxon>
        <taxon>Vertebrata</taxon>
        <taxon>Euteleostomi</taxon>
        <taxon>Actinopterygii</taxon>
        <taxon>Neopterygii</taxon>
        <taxon>Teleostei</taxon>
        <taxon>Ostariophysi</taxon>
        <taxon>Cypriniformes</taxon>
        <taxon>Cyprinidae</taxon>
        <taxon>Labeoninae</taxon>
        <taxon>Labeonini</taxon>
        <taxon>Cirrhinus</taxon>
    </lineage>
</organism>
<accession>A0ABD0P454</accession>
<feature type="non-terminal residue" evidence="6">
    <location>
        <position position="51"/>
    </location>
</feature>
<protein>
    <recommendedName>
        <fullName evidence="5">DNA2/NAM7 helicase-like C-terminal domain-containing protein</fullName>
    </recommendedName>
</protein>
<comment type="caution">
    <text evidence="6">The sequence shown here is derived from an EMBL/GenBank/DDBJ whole genome shotgun (WGS) entry which is preliminary data.</text>
</comment>
<keyword evidence="3" id="KW-0347">Helicase</keyword>
<dbReference type="InterPro" id="IPR041679">
    <property type="entry name" value="DNA2/NAM7-like_C"/>
</dbReference>
<dbReference type="Proteomes" id="UP001529510">
    <property type="component" value="Unassembled WGS sequence"/>
</dbReference>
<feature type="non-terminal residue" evidence="6">
    <location>
        <position position="1"/>
    </location>
</feature>
<feature type="domain" description="DNA2/NAM7 helicase-like C-terminal" evidence="5">
    <location>
        <begin position="1"/>
        <end position="49"/>
    </location>
</feature>
<dbReference type="EMBL" id="JAMKFB020000018">
    <property type="protein sequence ID" value="KAL0168036.1"/>
    <property type="molecule type" value="Genomic_DNA"/>
</dbReference>
<gene>
    <name evidence="6" type="ORF">M9458_036258</name>
</gene>
<evidence type="ECO:0000256" key="2">
    <source>
        <dbReference type="ARBA" id="ARBA00022801"/>
    </source>
</evidence>
<proteinExistence type="predicted"/>
<dbReference type="Gene3D" id="3.40.50.300">
    <property type="entry name" value="P-loop containing nucleotide triphosphate hydrolases"/>
    <property type="match status" value="1"/>
</dbReference>
<evidence type="ECO:0000313" key="7">
    <source>
        <dbReference type="Proteomes" id="UP001529510"/>
    </source>
</evidence>
<dbReference type="PANTHER" id="PTHR43788">
    <property type="entry name" value="DNA2/NAM7 HELICASE FAMILY MEMBER"/>
    <property type="match status" value="1"/>
</dbReference>
<dbReference type="InterPro" id="IPR050534">
    <property type="entry name" value="Coronavir_polyprotein_1ab"/>
</dbReference>
<keyword evidence="2" id="KW-0378">Hydrolase</keyword>
<evidence type="ECO:0000256" key="1">
    <source>
        <dbReference type="ARBA" id="ARBA00022741"/>
    </source>
</evidence>
<dbReference type="GO" id="GO:0004386">
    <property type="term" value="F:helicase activity"/>
    <property type="evidence" value="ECO:0007669"/>
    <property type="project" value="UniProtKB-KW"/>
</dbReference>
<sequence length="51" mass="6039">LMERLITKYGDSVVRMLTTQYRMNSAIMQWASEKMYEGKLIAHHSVEKHLL</sequence>
<evidence type="ECO:0000259" key="5">
    <source>
        <dbReference type="Pfam" id="PF13087"/>
    </source>
</evidence>
<keyword evidence="7" id="KW-1185">Reference proteome</keyword>
<dbReference type="AlphaFoldDB" id="A0ABD0P454"/>
<dbReference type="InterPro" id="IPR027417">
    <property type="entry name" value="P-loop_NTPase"/>
</dbReference>
<evidence type="ECO:0000256" key="4">
    <source>
        <dbReference type="ARBA" id="ARBA00022840"/>
    </source>
</evidence>
<evidence type="ECO:0000313" key="6">
    <source>
        <dbReference type="EMBL" id="KAL0168036.1"/>
    </source>
</evidence>
<keyword evidence="1" id="KW-0547">Nucleotide-binding</keyword>
<dbReference type="PANTHER" id="PTHR43788:SF8">
    <property type="entry name" value="DNA-BINDING PROTEIN SMUBP-2"/>
    <property type="match status" value="1"/>
</dbReference>
<name>A0ABD0P454_CIRMR</name>
<dbReference type="SUPFAM" id="SSF52540">
    <property type="entry name" value="P-loop containing nucleoside triphosphate hydrolases"/>
    <property type="match status" value="1"/>
</dbReference>